<sequence length="324" mass="35536">MRAVLIRTGSSPIHSSSLIHGSPKVSMTYHDSVTGILFPGKNNMNYQRSNSLHLEINDKMMRKKKNISSIRSIRRAYSETDMFQTVKNGSGYELTGIGSQSFPARIPEENEEVFDDEVEDGEGSVVLKSKGLDNRVSTVWPENDEVAAVDDELEAYSGGGTGIGRKVGGGNGGGGGFGGGIGDYSGDLSKICDYYQEMLNVNPGNSLMLRNYGKFLHEVVKDVVKAEEYYSRAILANPSDGEVLSMYGKLIWETRRDKSRAKSYFDQAVRAAPEDCFVMGSYAHFLWDAEVDEEDEEEEETDQVAKIMTSSASSSSSSALVEAF</sequence>
<evidence type="ECO:0000313" key="4">
    <source>
        <dbReference type="Proteomes" id="UP000195402"/>
    </source>
</evidence>
<gene>
    <name evidence="3" type="ORF">BVC80_9095g118</name>
</gene>
<comment type="caution">
    <text evidence="3">The sequence shown here is derived from an EMBL/GenBank/DDBJ whole genome shotgun (WGS) entry which is preliminary data.</text>
</comment>
<name>A0A200PXI2_MACCD</name>
<evidence type="ECO:0000259" key="2">
    <source>
        <dbReference type="Pfam" id="PF25474"/>
    </source>
</evidence>
<organism evidence="3 4">
    <name type="scientific">Macleaya cordata</name>
    <name type="common">Five-seeded plume-poppy</name>
    <name type="synonym">Bocconia cordata</name>
    <dbReference type="NCBI Taxonomy" id="56857"/>
    <lineage>
        <taxon>Eukaryota</taxon>
        <taxon>Viridiplantae</taxon>
        <taxon>Streptophyta</taxon>
        <taxon>Embryophyta</taxon>
        <taxon>Tracheophyta</taxon>
        <taxon>Spermatophyta</taxon>
        <taxon>Magnoliopsida</taxon>
        <taxon>Ranunculales</taxon>
        <taxon>Papaveraceae</taxon>
        <taxon>Papaveroideae</taxon>
        <taxon>Macleaya</taxon>
    </lineage>
</organism>
<evidence type="ECO:0000256" key="1">
    <source>
        <dbReference type="SAM" id="MobiDB-lite"/>
    </source>
</evidence>
<dbReference type="InParanoid" id="A0A200PXI2"/>
<accession>A0A200PXI2</accession>
<dbReference type="AlphaFoldDB" id="A0A200PXI2"/>
<dbReference type="OMA" id="FASFMWE"/>
<dbReference type="PANTHER" id="PTHR26312:SF123">
    <property type="entry name" value="TETRATRICOPEPTIDE REPEAT (TPR)-LIKE SUPERFAMILY PROTEIN"/>
    <property type="match status" value="1"/>
</dbReference>
<feature type="compositionally biased region" description="Low complexity" evidence="1">
    <location>
        <begin position="310"/>
        <end position="324"/>
    </location>
</feature>
<dbReference type="InterPro" id="IPR011990">
    <property type="entry name" value="TPR-like_helical_dom_sf"/>
</dbReference>
<dbReference type="OrthoDB" id="439046at2759"/>
<feature type="region of interest" description="Disordered" evidence="1">
    <location>
        <begin position="292"/>
        <end position="324"/>
    </location>
</feature>
<dbReference type="Pfam" id="PF25474">
    <property type="entry name" value="TPR_TmcB"/>
    <property type="match status" value="1"/>
</dbReference>
<proteinExistence type="predicted"/>
<feature type="compositionally biased region" description="Acidic residues" evidence="1">
    <location>
        <begin position="292"/>
        <end position="302"/>
    </location>
</feature>
<dbReference type="FunCoup" id="A0A200PXI2">
    <property type="interactions" value="384"/>
</dbReference>
<dbReference type="SUPFAM" id="SSF48452">
    <property type="entry name" value="TPR-like"/>
    <property type="match status" value="1"/>
</dbReference>
<dbReference type="Gene3D" id="1.25.40.10">
    <property type="entry name" value="Tetratricopeptide repeat domain"/>
    <property type="match status" value="1"/>
</dbReference>
<dbReference type="Proteomes" id="UP000195402">
    <property type="component" value="Unassembled WGS sequence"/>
</dbReference>
<dbReference type="STRING" id="56857.A0A200PXI2"/>
<feature type="domain" description="TmcB/TmcC TPR repeats" evidence="2">
    <location>
        <begin position="190"/>
        <end position="233"/>
    </location>
</feature>
<keyword evidence="4" id="KW-1185">Reference proteome</keyword>
<dbReference type="EMBL" id="MVGT01003947">
    <property type="protein sequence ID" value="OVA02917.1"/>
    <property type="molecule type" value="Genomic_DNA"/>
</dbReference>
<dbReference type="PANTHER" id="PTHR26312">
    <property type="entry name" value="TETRATRICOPEPTIDE REPEAT PROTEIN 5"/>
    <property type="match status" value="1"/>
</dbReference>
<protein>
    <submittedName>
        <fullName evidence="3">Tetratricopeptide repeat-containing domain</fullName>
    </submittedName>
</protein>
<dbReference type="InterPro" id="IPR057352">
    <property type="entry name" value="TPR_TmcB/C"/>
</dbReference>
<reference evidence="3 4" key="1">
    <citation type="journal article" date="2017" name="Mol. Plant">
        <title>The Genome of Medicinal Plant Macleaya cordata Provides New Insights into Benzylisoquinoline Alkaloids Metabolism.</title>
        <authorList>
            <person name="Liu X."/>
            <person name="Liu Y."/>
            <person name="Huang P."/>
            <person name="Ma Y."/>
            <person name="Qing Z."/>
            <person name="Tang Q."/>
            <person name="Cao H."/>
            <person name="Cheng P."/>
            <person name="Zheng Y."/>
            <person name="Yuan Z."/>
            <person name="Zhou Y."/>
            <person name="Liu J."/>
            <person name="Tang Z."/>
            <person name="Zhuo Y."/>
            <person name="Zhang Y."/>
            <person name="Yu L."/>
            <person name="Huang J."/>
            <person name="Yang P."/>
            <person name="Peng Q."/>
            <person name="Zhang J."/>
            <person name="Jiang W."/>
            <person name="Zhang Z."/>
            <person name="Lin K."/>
            <person name="Ro D.K."/>
            <person name="Chen X."/>
            <person name="Xiong X."/>
            <person name="Shang Y."/>
            <person name="Huang S."/>
            <person name="Zeng J."/>
        </authorList>
    </citation>
    <scope>NUCLEOTIDE SEQUENCE [LARGE SCALE GENOMIC DNA]</scope>
    <source>
        <strain evidence="4">cv. BLH2017</strain>
        <tissue evidence="3">Root</tissue>
    </source>
</reference>
<evidence type="ECO:0000313" key="3">
    <source>
        <dbReference type="EMBL" id="OVA02917.1"/>
    </source>
</evidence>